<organism evidence="3 4">
    <name type="scientific">Thalassobacterium sedimentorum</name>
    <dbReference type="NCBI Taxonomy" id="3041258"/>
    <lineage>
        <taxon>Bacteria</taxon>
        <taxon>Pseudomonadati</taxon>
        <taxon>Verrucomicrobiota</taxon>
        <taxon>Opitutia</taxon>
        <taxon>Puniceicoccales</taxon>
        <taxon>Coraliomargaritaceae</taxon>
        <taxon>Thalassobacterium</taxon>
    </lineage>
</organism>
<dbReference type="Pfam" id="PF14237">
    <property type="entry name" value="GYF_2"/>
    <property type="match status" value="1"/>
</dbReference>
<sequence>MPDYYIRTPEQDESRGPFDISKLLTLAEAGQINPNTLYYDENREEWVPLALNEELHAQVFPEREKLALKVDESKQTKSKAKAQSPSEKAIDVEAMLAAAEGNTAEKRKQIRRKKSFERAANLSCSGLGLMMLLSALVMVLPLVPEIQGALNNGNFAAIFNYVSILVAIFDFIIGLLLFLSVTEVFPLARGRAMLTLGFGVYVGWALNDPLLMQLAAAAGVGAFLATISQRMSTMLLAFVLGIGGNGYLAYLALNGRFDGFFDSIVLNLVTN</sequence>
<dbReference type="EMBL" id="JARXIC010000002">
    <property type="protein sequence ID" value="MDQ8193094.1"/>
    <property type="molecule type" value="Genomic_DNA"/>
</dbReference>
<reference evidence="3 4" key="1">
    <citation type="submission" date="2023-04" db="EMBL/GenBank/DDBJ databases">
        <title>A novel bacteria isolated from coastal sediment.</title>
        <authorList>
            <person name="Liu X.-J."/>
            <person name="Du Z.-J."/>
        </authorList>
    </citation>
    <scope>NUCLEOTIDE SEQUENCE [LARGE SCALE GENOMIC DNA]</scope>
    <source>
        <strain evidence="3 4">SDUM461004</strain>
    </source>
</reference>
<proteinExistence type="predicted"/>
<dbReference type="RefSeq" id="WP_308983603.1">
    <property type="nucleotide sequence ID" value="NZ_JARXIC010000002.1"/>
</dbReference>
<feature type="transmembrane region" description="Helical" evidence="1">
    <location>
        <begin position="186"/>
        <end position="204"/>
    </location>
</feature>
<feature type="transmembrane region" description="Helical" evidence="1">
    <location>
        <begin position="210"/>
        <end position="227"/>
    </location>
</feature>
<feature type="domain" description="GYF" evidence="2">
    <location>
        <begin position="4"/>
        <end position="55"/>
    </location>
</feature>
<protein>
    <submittedName>
        <fullName evidence="3">DUF4339 domain-containing protein</fullName>
    </submittedName>
</protein>
<evidence type="ECO:0000256" key="1">
    <source>
        <dbReference type="SAM" id="Phobius"/>
    </source>
</evidence>
<gene>
    <name evidence="3" type="ORF">QEH59_01560</name>
</gene>
<evidence type="ECO:0000313" key="4">
    <source>
        <dbReference type="Proteomes" id="UP001243717"/>
    </source>
</evidence>
<feature type="transmembrane region" description="Helical" evidence="1">
    <location>
        <begin position="155"/>
        <end position="179"/>
    </location>
</feature>
<keyword evidence="1" id="KW-0472">Membrane</keyword>
<evidence type="ECO:0000313" key="3">
    <source>
        <dbReference type="EMBL" id="MDQ8193094.1"/>
    </source>
</evidence>
<keyword evidence="4" id="KW-1185">Reference proteome</keyword>
<accession>A0ABU1AEM2</accession>
<keyword evidence="1" id="KW-1133">Transmembrane helix</keyword>
<name>A0ABU1AEM2_9BACT</name>
<dbReference type="Proteomes" id="UP001243717">
    <property type="component" value="Unassembled WGS sequence"/>
</dbReference>
<comment type="caution">
    <text evidence="3">The sequence shown here is derived from an EMBL/GenBank/DDBJ whole genome shotgun (WGS) entry which is preliminary data.</text>
</comment>
<keyword evidence="1" id="KW-0812">Transmembrane</keyword>
<evidence type="ECO:0000259" key="2">
    <source>
        <dbReference type="Pfam" id="PF14237"/>
    </source>
</evidence>
<feature type="transmembrane region" description="Helical" evidence="1">
    <location>
        <begin position="234"/>
        <end position="253"/>
    </location>
</feature>
<feature type="transmembrane region" description="Helical" evidence="1">
    <location>
        <begin position="119"/>
        <end position="143"/>
    </location>
</feature>
<dbReference type="InterPro" id="IPR025640">
    <property type="entry name" value="GYF_2"/>
</dbReference>